<organism evidence="7 8">
    <name type="scientific">Pinctada imbricata</name>
    <name type="common">Atlantic pearl-oyster</name>
    <name type="synonym">Pinctada martensii</name>
    <dbReference type="NCBI Taxonomy" id="66713"/>
    <lineage>
        <taxon>Eukaryota</taxon>
        <taxon>Metazoa</taxon>
        <taxon>Spiralia</taxon>
        <taxon>Lophotrochozoa</taxon>
        <taxon>Mollusca</taxon>
        <taxon>Bivalvia</taxon>
        <taxon>Autobranchia</taxon>
        <taxon>Pteriomorphia</taxon>
        <taxon>Pterioida</taxon>
        <taxon>Pterioidea</taxon>
        <taxon>Pteriidae</taxon>
        <taxon>Pinctada</taxon>
    </lineage>
</organism>
<dbReference type="AlphaFoldDB" id="A0AA88YB49"/>
<dbReference type="EC" id="3.1.3.48" evidence="2"/>
<keyword evidence="8" id="KW-1185">Reference proteome</keyword>
<accession>A0AA88YB49</accession>
<evidence type="ECO:0000259" key="6">
    <source>
        <dbReference type="PROSITE" id="PS50056"/>
    </source>
</evidence>
<dbReference type="PANTHER" id="PTHR10159:SF519">
    <property type="entry name" value="DUAL SPECIFICITY PROTEIN PHOSPHATASE MPK3"/>
    <property type="match status" value="1"/>
</dbReference>
<dbReference type="GO" id="GO:0033550">
    <property type="term" value="F:MAP kinase tyrosine phosphatase activity"/>
    <property type="evidence" value="ECO:0007669"/>
    <property type="project" value="TreeGrafter"/>
</dbReference>
<dbReference type="Pfam" id="PF00782">
    <property type="entry name" value="DSPc"/>
    <property type="match status" value="1"/>
</dbReference>
<dbReference type="GO" id="GO:0008330">
    <property type="term" value="F:protein tyrosine/threonine phosphatase activity"/>
    <property type="evidence" value="ECO:0007669"/>
    <property type="project" value="TreeGrafter"/>
</dbReference>
<protein>
    <recommendedName>
        <fullName evidence="2">protein-tyrosine-phosphatase</fullName>
        <ecNumber evidence="2">3.1.3.48</ecNumber>
    </recommendedName>
</protein>
<dbReference type="Proteomes" id="UP001186944">
    <property type="component" value="Unassembled WGS sequence"/>
</dbReference>
<dbReference type="EMBL" id="VSWD01000005">
    <property type="protein sequence ID" value="KAK3102067.1"/>
    <property type="molecule type" value="Genomic_DNA"/>
</dbReference>
<dbReference type="Gene3D" id="3.90.190.10">
    <property type="entry name" value="Protein tyrosine phosphatase superfamily"/>
    <property type="match status" value="1"/>
</dbReference>
<feature type="domain" description="Tyrosine-protein phosphatase" evidence="5">
    <location>
        <begin position="1"/>
        <end position="109"/>
    </location>
</feature>
<dbReference type="GO" id="GO:0017017">
    <property type="term" value="F:MAP kinase tyrosine/serine/threonine phosphatase activity"/>
    <property type="evidence" value="ECO:0007669"/>
    <property type="project" value="TreeGrafter"/>
</dbReference>
<keyword evidence="4" id="KW-0904">Protein phosphatase</keyword>
<evidence type="ECO:0000256" key="1">
    <source>
        <dbReference type="ARBA" id="ARBA00008601"/>
    </source>
</evidence>
<evidence type="ECO:0000256" key="2">
    <source>
        <dbReference type="ARBA" id="ARBA00013064"/>
    </source>
</evidence>
<feature type="domain" description="Tyrosine specific protein phosphatases" evidence="6">
    <location>
        <begin position="26"/>
        <end position="97"/>
    </location>
</feature>
<dbReference type="GO" id="GO:0043409">
    <property type="term" value="P:negative regulation of MAPK cascade"/>
    <property type="evidence" value="ECO:0007669"/>
    <property type="project" value="TreeGrafter"/>
</dbReference>
<comment type="similarity">
    <text evidence="1">Belongs to the protein-tyrosine phosphatase family. Non-receptor class dual specificity subfamily.</text>
</comment>
<name>A0AA88YB49_PINIB</name>
<gene>
    <name evidence="7" type="ORF">FSP39_008506</name>
</gene>
<sequence length="117" mass="13598">MASYFDNPFPEKYTYFRIDKEDVEDTDLLENFKSAFEFIDEGRKKGKVLVHCNAGISRAGTMITAYVMKTKAMKRDEAMEFAQSKRNNPIDPNDGFLKQLLEFEKLLIKENVIKDSK</sequence>
<dbReference type="InterPro" id="IPR000387">
    <property type="entry name" value="Tyr_Pase_dom"/>
</dbReference>
<evidence type="ECO:0000256" key="4">
    <source>
        <dbReference type="ARBA" id="ARBA00022912"/>
    </source>
</evidence>
<dbReference type="InterPro" id="IPR020422">
    <property type="entry name" value="TYR_PHOSPHATASE_DUAL_dom"/>
</dbReference>
<dbReference type="PROSITE" id="PS50056">
    <property type="entry name" value="TYR_PHOSPHATASE_2"/>
    <property type="match status" value="1"/>
</dbReference>
<dbReference type="CDD" id="cd14498">
    <property type="entry name" value="DSP"/>
    <property type="match status" value="1"/>
</dbReference>
<reference evidence="7" key="1">
    <citation type="submission" date="2019-08" db="EMBL/GenBank/DDBJ databases">
        <title>The improved chromosome-level genome for the pearl oyster Pinctada fucata martensii using PacBio sequencing and Hi-C.</title>
        <authorList>
            <person name="Zheng Z."/>
        </authorList>
    </citation>
    <scope>NUCLEOTIDE SEQUENCE</scope>
    <source>
        <strain evidence="7">ZZ-2019</strain>
        <tissue evidence="7">Adductor muscle</tissue>
    </source>
</reference>
<dbReference type="SMART" id="SM00195">
    <property type="entry name" value="DSPc"/>
    <property type="match status" value="1"/>
</dbReference>
<comment type="caution">
    <text evidence="7">The sequence shown here is derived from an EMBL/GenBank/DDBJ whole genome shotgun (WGS) entry which is preliminary data.</text>
</comment>
<evidence type="ECO:0000259" key="5">
    <source>
        <dbReference type="PROSITE" id="PS50054"/>
    </source>
</evidence>
<dbReference type="SUPFAM" id="SSF52799">
    <property type="entry name" value="(Phosphotyrosine protein) phosphatases II"/>
    <property type="match status" value="1"/>
</dbReference>
<dbReference type="PROSITE" id="PS50054">
    <property type="entry name" value="TYR_PHOSPHATASE_DUAL"/>
    <property type="match status" value="1"/>
</dbReference>
<proteinExistence type="inferred from homology"/>
<evidence type="ECO:0000256" key="3">
    <source>
        <dbReference type="ARBA" id="ARBA00022801"/>
    </source>
</evidence>
<dbReference type="GO" id="GO:0005737">
    <property type="term" value="C:cytoplasm"/>
    <property type="evidence" value="ECO:0007669"/>
    <property type="project" value="TreeGrafter"/>
</dbReference>
<evidence type="ECO:0000313" key="7">
    <source>
        <dbReference type="EMBL" id="KAK3102067.1"/>
    </source>
</evidence>
<dbReference type="PANTHER" id="PTHR10159">
    <property type="entry name" value="DUAL SPECIFICITY PROTEIN PHOSPHATASE"/>
    <property type="match status" value="1"/>
</dbReference>
<evidence type="ECO:0000313" key="8">
    <source>
        <dbReference type="Proteomes" id="UP001186944"/>
    </source>
</evidence>
<dbReference type="InterPro" id="IPR000340">
    <property type="entry name" value="Dual-sp_phosphatase_cat-dom"/>
</dbReference>
<keyword evidence="3" id="KW-0378">Hydrolase</keyword>
<dbReference type="InterPro" id="IPR029021">
    <property type="entry name" value="Prot-tyrosine_phosphatase-like"/>
</dbReference>